<keyword evidence="3" id="KW-0325">Glycoprotein</keyword>
<dbReference type="Pfam" id="PF16077">
    <property type="entry name" value="Spaetzle"/>
    <property type="match status" value="1"/>
</dbReference>
<dbReference type="GO" id="GO:0008083">
    <property type="term" value="F:growth factor activity"/>
    <property type="evidence" value="ECO:0007669"/>
    <property type="project" value="TreeGrafter"/>
</dbReference>
<evidence type="ECO:0000259" key="5">
    <source>
        <dbReference type="Pfam" id="PF16077"/>
    </source>
</evidence>
<dbReference type="GO" id="GO:0045087">
    <property type="term" value="P:innate immune response"/>
    <property type="evidence" value="ECO:0007669"/>
    <property type="project" value="TreeGrafter"/>
</dbReference>
<protein>
    <recommendedName>
        <fullName evidence="5">Spaetzle domain-containing protein</fullName>
    </recommendedName>
</protein>
<proteinExistence type="predicted"/>
<dbReference type="GO" id="GO:0005121">
    <property type="term" value="F:Toll binding"/>
    <property type="evidence" value="ECO:0007669"/>
    <property type="project" value="TreeGrafter"/>
</dbReference>
<gene>
    <name evidence="6" type="ORF">g.38426</name>
</gene>
<sequence length="324" mass="36891">CLQISHTHSHTQYTAPYQLSALTYHTLLSVYQVLAVGQSVRLVVLYFQTMVQISCQCCLLVLATVLLEVRPTLELLVGKPVEQSVERQGEGESEKDGDGKMEIEKYQEPASLPSPPHNSPLPAHQHYKRRQKRYAEDALVFPDQLEKSHSLEERTFVVPREAGSPPCARGLSGSTFCEYAENYPTEHVKKLLMEEPSEFLRGFFQNERKNPSPDTNRFGSFDENQLCPSKIDTIYPQMAQNTEGNWLFVINQGTHNQGIRVENCINPQEKCKFSENFPVGYQSRCKQNYIYRRMVAINATNQGFTSDLFPFPSCCSCVVKLDNH</sequence>
<evidence type="ECO:0000256" key="4">
    <source>
        <dbReference type="SAM" id="MobiDB-lite"/>
    </source>
</evidence>
<dbReference type="InterPro" id="IPR029034">
    <property type="entry name" value="Cystine-knot_cytokine"/>
</dbReference>
<evidence type="ECO:0000256" key="3">
    <source>
        <dbReference type="ARBA" id="ARBA00023180"/>
    </source>
</evidence>
<keyword evidence="2" id="KW-1015">Disulfide bond</keyword>
<dbReference type="FunFam" id="2.10.90.10:FF:000056">
    <property type="entry name" value="Protein spaetzle"/>
    <property type="match status" value="1"/>
</dbReference>
<organism evidence="6">
    <name type="scientific">Graphocephala atropunctata</name>
    <dbReference type="NCBI Taxonomy" id="36148"/>
    <lineage>
        <taxon>Eukaryota</taxon>
        <taxon>Metazoa</taxon>
        <taxon>Ecdysozoa</taxon>
        <taxon>Arthropoda</taxon>
        <taxon>Hexapoda</taxon>
        <taxon>Insecta</taxon>
        <taxon>Pterygota</taxon>
        <taxon>Neoptera</taxon>
        <taxon>Paraneoptera</taxon>
        <taxon>Hemiptera</taxon>
        <taxon>Auchenorrhyncha</taxon>
        <taxon>Membracoidea</taxon>
        <taxon>Cicadellidae</taxon>
        <taxon>Cicadellinae</taxon>
        <taxon>Cicadellini</taxon>
        <taxon>Graphocephala</taxon>
    </lineage>
</organism>
<name>A0A1B6L1I9_9HEMI</name>
<feature type="region of interest" description="Disordered" evidence="4">
    <location>
        <begin position="108"/>
        <end position="128"/>
    </location>
</feature>
<reference evidence="6" key="1">
    <citation type="submission" date="2015-11" db="EMBL/GenBank/DDBJ databases">
        <title>De novo transcriptome assembly of four potential Pierce s Disease insect vectors from Arizona vineyards.</title>
        <authorList>
            <person name="Tassone E.E."/>
        </authorList>
    </citation>
    <scope>NUCLEOTIDE SEQUENCE</scope>
</reference>
<feature type="non-terminal residue" evidence="6">
    <location>
        <position position="1"/>
    </location>
</feature>
<keyword evidence="1" id="KW-0732">Signal</keyword>
<dbReference type="PANTHER" id="PTHR23199">
    <property type="entry name" value="NEUROTROPHIN 1-RELATED"/>
    <property type="match status" value="1"/>
</dbReference>
<feature type="domain" description="Spaetzle" evidence="5">
    <location>
        <begin position="225"/>
        <end position="319"/>
    </location>
</feature>
<accession>A0A1B6L1I9</accession>
<dbReference type="Gene3D" id="2.10.90.10">
    <property type="entry name" value="Cystine-knot cytokines"/>
    <property type="match status" value="1"/>
</dbReference>
<dbReference type="SUPFAM" id="SSF57501">
    <property type="entry name" value="Cystine-knot cytokines"/>
    <property type="match status" value="1"/>
</dbReference>
<evidence type="ECO:0000256" key="1">
    <source>
        <dbReference type="ARBA" id="ARBA00022729"/>
    </source>
</evidence>
<evidence type="ECO:0000256" key="2">
    <source>
        <dbReference type="ARBA" id="ARBA00023157"/>
    </source>
</evidence>
<evidence type="ECO:0000313" key="6">
    <source>
        <dbReference type="EMBL" id="JAT17501.1"/>
    </source>
</evidence>
<dbReference type="GO" id="GO:0005615">
    <property type="term" value="C:extracellular space"/>
    <property type="evidence" value="ECO:0007669"/>
    <property type="project" value="UniProtKB-ARBA"/>
</dbReference>
<dbReference type="GO" id="GO:0021556">
    <property type="term" value="P:central nervous system formation"/>
    <property type="evidence" value="ECO:0007669"/>
    <property type="project" value="TreeGrafter"/>
</dbReference>
<dbReference type="InterPro" id="IPR052444">
    <property type="entry name" value="Spz/Toll_ligand-like"/>
</dbReference>
<dbReference type="PANTHER" id="PTHR23199:SF12">
    <property type="entry name" value="NEUROTROPHIN 1-RELATED"/>
    <property type="match status" value="1"/>
</dbReference>
<dbReference type="InterPro" id="IPR032104">
    <property type="entry name" value="Spaetzle"/>
</dbReference>
<dbReference type="EMBL" id="GEBQ01022476">
    <property type="protein sequence ID" value="JAT17501.1"/>
    <property type="molecule type" value="Transcribed_RNA"/>
</dbReference>
<dbReference type="AlphaFoldDB" id="A0A1B6L1I9"/>